<reference evidence="3" key="1">
    <citation type="journal article" date="2010" name="PLoS Negl. Trop. Dis.">
        <title>The genome sequence of Trypanosoma brucei gambiense, causative agent of chronic human african trypanosomiasis.</title>
        <authorList>
            <person name="Jackson A.P."/>
            <person name="Sanders M."/>
            <person name="Berry A."/>
            <person name="McQuillan J."/>
            <person name="Aslett M.A."/>
            <person name="Quail M.A."/>
            <person name="Chukualim B."/>
            <person name="Capewell P."/>
            <person name="MacLeod A."/>
            <person name="Melville S.E."/>
            <person name="Gibson W."/>
            <person name="Barry J.D."/>
            <person name="Berriman M."/>
            <person name="Hertz-Fowler C."/>
        </authorList>
    </citation>
    <scope>NUCLEOTIDE SEQUENCE [LARGE SCALE GENOMIC DNA]</scope>
    <source>
        <strain evidence="3">MHOM/CI/86/DAL972</strain>
    </source>
</reference>
<dbReference type="Proteomes" id="UP000002316">
    <property type="component" value="Chromosome 7"/>
</dbReference>
<dbReference type="AlphaFoldDB" id="C9ZSU1"/>
<accession>C9ZSU1</accession>
<dbReference type="EMBL" id="FN554970">
    <property type="protein sequence ID" value="CBH12476.1"/>
    <property type="molecule type" value="Genomic_DNA"/>
</dbReference>
<keyword evidence="1" id="KW-0472">Membrane</keyword>
<evidence type="ECO:0000256" key="1">
    <source>
        <dbReference type="SAM" id="Phobius"/>
    </source>
</evidence>
<sequence length="101" mass="12469">MSAFDYEKAKRRQNHLMQQTFPFHTQNHPIIHSYTYIHIYIYTYIHIYIYTYIHIHIHMYPSTRRLSHLLFSLFCSFFSLILLYSLFRVFVLLWMTAKVEG</sequence>
<dbReference type="KEGG" id="tbg:TbgDal_VII4058"/>
<feature type="transmembrane region" description="Helical" evidence="1">
    <location>
        <begin position="69"/>
        <end position="95"/>
    </location>
</feature>
<feature type="transmembrane region" description="Helical" evidence="1">
    <location>
        <begin position="37"/>
        <end position="57"/>
    </location>
</feature>
<evidence type="ECO:0000313" key="3">
    <source>
        <dbReference type="Proteomes" id="UP000002316"/>
    </source>
</evidence>
<name>C9ZSU1_TRYB9</name>
<protein>
    <submittedName>
        <fullName evidence="2">Uncharacterized protein</fullName>
    </submittedName>
</protein>
<evidence type="ECO:0000313" key="2">
    <source>
        <dbReference type="EMBL" id="CBH12476.1"/>
    </source>
</evidence>
<organism evidence="2 3">
    <name type="scientific">Trypanosoma brucei gambiense (strain MHOM/CI/86/DAL972)</name>
    <dbReference type="NCBI Taxonomy" id="679716"/>
    <lineage>
        <taxon>Eukaryota</taxon>
        <taxon>Discoba</taxon>
        <taxon>Euglenozoa</taxon>
        <taxon>Kinetoplastea</taxon>
        <taxon>Metakinetoplastina</taxon>
        <taxon>Trypanosomatida</taxon>
        <taxon>Trypanosomatidae</taxon>
        <taxon>Trypanosoma</taxon>
    </lineage>
</organism>
<dbReference type="RefSeq" id="XP_011774756.1">
    <property type="nucleotide sequence ID" value="XM_011776454.1"/>
</dbReference>
<dbReference type="GeneID" id="23862613"/>
<keyword evidence="1" id="KW-0812">Transmembrane</keyword>
<keyword evidence="1" id="KW-1133">Transmembrane helix</keyword>
<proteinExistence type="predicted"/>
<gene>
    <name evidence="2" type="ORF">TbgDal_VII4058</name>
</gene>